<dbReference type="PANTHER" id="PTHR21599">
    <property type="entry name" value="GLYCERATE KINASE"/>
    <property type="match status" value="1"/>
</dbReference>
<dbReference type="AlphaFoldDB" id="A0A1Q2CUT2"/>
<evidence type="ECO:0000313" key="4">
    <source>
        <dbReference type="EMBL" id="AQP49860.1"/>
    </source>
</evidence>
<proteinExistence type="inferred from homology"/>
<dbReference type="KEGG" id="tfa:BW733_02435"/>
<name>A0A1Q2CUT2_9ACTN</name>
<dbReference type="InterPro" id="IPR036129">
    <property type="entry name" value="Glycerate_kinase_sf"/>
</dbReference>
<evidence type="ECO:0000313" key="5">
    <source>
        <dbReference type="Proteomes" id="UP000188235"/>
    </source>
</evidence>
<reference evidence="4 5" key="1">
    <citation type="journal article" date="2008" name="Int. J. Syst. Evol. Microbiol.">
        <title>Tessaracoccus flavescens sp. nov., isolated from marine sediment.</title>
        <authorList>
            <person name="Lee D.W."/>
            <person name="Lee S.D."/>
        </authorList>
    </citation>
    <scope>NUCLEOTIDE SEQUENCE [LARGE SCALE GENOMIC DNA]</scope>
    <source>
        <strain evidence="4 5">SST-39T</strain>
    </source>
</reference>
<evidence type="ECO:0008006" key="6">
    <source>
        <dbReference type="Google" id="ProtNLM"/>
    </source>
</evidence>
<dbReference type="GO" id="GO:0031388">
    <property type="term" value="P:organic acid phosphorylation"/>
    <property type="evidence" value="ECO:0007669"/>
    <property type="project" value="InterPro"/>
</dbReference>
<dbReference type="EMBL" id="CP019607">
    <property type="protein sequence ID" value="AQP49860.1"/>
    <property type="molecule type" value="Genomic_DNA"/>
</dbReference>
<keyword evidence="3" id="KW-0418">Kinase</keyword>
<evidence type="ECO:0000256" key="3">
    <source>
        <dbReference type="ARBA" id="ARBA00022777"/>
    </source>
</evidence>
<dbReference type="Gene3D" id="3.90.1510.10">
    <property type="entry name" value="Glycerate kinase, domain 2"/>
    <property type="match status" value="1"/>
</dbReference>
<dbReference type="STRING" id="399497.BW733_02435"/>
<keyword evidence="5" id="KW-1185">Reference proteome</keyword>
<dbReference type="PANTHER" id="PTHR21599:SF0">
    <property type="entry name" value="GLYCERATE KINASE"/>
    <property type="match status" value="1"/>
</dbReference>
<evidence type="ECO:0000256" key="1">
    <source>
        <dbReference type="ARBA" id="ARBA00006284"/>
    </source>
</evidence>
<keyword evidence="2" id="KW-0808">Transferase</keyword>
<dbReference type="InterPro" id="IPR004381">
    <property type="entry name" value="Glycerate_kinase"/>
</dbReference>
<dbReference type="Gene3D" id="3.40.50.10350">
    <property type="entry name" value="Glycerate kinase, domain 1"/>
    <property type="match status" value="1"/>
</dbReference>
<organism evidence="4 5">
    <name type="scientific">Tessaracoccus flavescens</name>
    <dbReference type="NCBI Taxonomy" id="399497"/>
    <lineage>
        <taxon>Bacteria</taxon>
        <taxon>Bacillati</taxon>
        <taxon>Actinomycetota</taxon>
        <taxon>Actinomycetes</taxon>
        <taxon>Propionibacteriales</taxon>
        <taxon>Propionibacteriaceae</taxon>
        <taxon>Tessaracoccus</taxon>
    </lineage>
</organism>
<sequence>MVVASDAVAGLTPAAASEQIARAFAERGVAVAVVPLAATGQGLREGVAACCPSAVFAAPTTTAELAEALAAGADQLVVDLSGLSVDDLGRSLFDADPADSLAQLRRSWAGRELTALVPEEEVERPLTGLSGHASTALRAEGADLNAILLADAEAERWAAELGVEPSQGSGAARGLGLILAAIGGQVTDPLTFLAARFDLAATMARADLVVTGAESLDFHALGGPVVKRVAQLAAAALRPVIAVVGRNFVSSRELRLGGFETAYPLVPAASTQNATPERLAEVAEQVASTWQW</sequence>
<dbReference type="SUPFAM" id="SSF110738">
    <property type="entry name" value="Glycerate kinase I"/>
    <property type="match status" value="1"/>
</dbReference>
<dbReference type="InterPro" id="IPR018193">
    <property type="entry name" value="Glyc_kinase_flavodox-like_fold"/>
</dbReference>
<gene>
    <name evidence="4" type="ORF">BW733_02435</name>
</gene>
<dbReference type="GO" id="GO:0008887">
    <property type="term" value="F:glycerate kinase activity"/>
    <property type="evidence" value="ECO:0007669"/>
    <property type="project" value="InterPro"/>
</dbReference>
<accession>A0A1Q2CUT2</accession>
<dbReference type="InterPro" id="IPR018197">
    <property type="entry name" value="Glycerate_kinase_RE-like"/>
</dbReference>
<dbReference type="Proteomes" id="UP000188235">
    <property type="component" value="Chromosome"/>
</dbReference>
<protein>
    <recommendedName>
        <fullName evidence="6">Glycerate kinase</fullName>
    </recommendedName>
</protein>
<comment type="similarity">
    <text evidence="1">Belongs to the glycerate kinase type-1 family.</text>
</comment>
<evidence type="ECO:0000256" key="2">
    <source>
        <dbReference type="ARBA" id="ARBA00022679"/>
    </source>
</evidence>
<dbReference type="Pfam" id="PF02595">
    <property type="entry name" value="Gly_kinase"/>
    <property type="match status" value="1"/>
</dbReference>